<dbReference type="EC" id="4.1.3.27" evidence="4"/>
<gene>
    <name evidence="12" type="ORF">HKI87_03g24370</name>
</gene>
<evidence type="ECO:0000256" key="6">
    <source>
        <dbReference type="ARBA" id="ARBA00022822"/>
    </source>
</evidence>
<protein>
    <recommendedName>
        <fullName evidence="4">anthranilate synthase</fullName>
        <ecNumber evidence="4">4.1.3.27</ecNumber>
    </recommendedName>
</protein>
<keyword evidence="7" id="KW-0057">Aromatic amino acid biosynthesis</keyword>
<keyword evidence="8" id="KW-0456">Lyase</keyword>
<evidence type="ECO:0000259" key="11">
    <source>
        <dbReference type="Pfam" id="PF04715"/>
    </source>
</evidence>
<comment type="similarity">
    <text evidence="2">Belongs to the anthranilate synthase component I family.</text>
</comment>
<dbReference type="NCBIfam" id="TIGR00564">
    <property type="entry name" value="trpE_most"/>
    <property type="match status" value="1"/>
</dbReference>
<keyword evidence="13" id="KW-1185">Reference proteome</keyword>
<feature type="compositionally biased region" description="Basic residues" evidence="9">
    <location>
        <begin position="68"/>
        <end position="80"/>
    </location>
</feature>
<dbReference type="InterPro" id="IPR019999">
    <property type="entry name" value="Anth_synth_I-like"/>
</dbReference>
<evidence type="ECO:0000256" key="4">
    <source>
        <dbReference type="ARBA" id="ARBA00012266"/>
    </source>
</evidence>
<evidence type="ECO:0000313" key="12">
    <source>
        <dbReference type="EMBL" id="WZN60903.1"/>
    </source>
</evidence>
<feature type="compositionally biased region" description="Low complexity" evidence="9">
    <location>
        <begin position="38"/>
        <end position="47"/>
    </location>
</feature>
<dbReference type="GO" id="GO:0004049">
    <property type="term" value="F:anthranilate synthase activity"/>
    <property type="evidence" value="ECO:0007669"/>
    <property type="project" value="UniProtKB-EC"/>
</dbReference>
<accession>A0AAX4P4D4</accession>
<comment type="pathway">
    <text evidence="1">Amino-acid biosynthesis; L-tryptophan biosynthesis; L-tryptophan from chorismate: step 1/5.</text>
</comment>
<feature type="domain" description="Anthranilate synthase component I N-terminal" evidence="11">
    <location>
        <begin position="97"/>
        <end position="244"/>
    </location>
</feature>
<feature type="domain" description="Chorismate-utilising enzyme C-terminal" evidence="10">
    <location>
        <begin position="309"/>
        <end position="580"/>
    </location>
</feature>
<dbReference type="InterPro" id="IPR015890">
    <property type="entry name" value="Chorismate_C"/>
</dbReference>
<dbReference type="InterPro" id="IPR005801">
    <property type="entry name" value="ADC_synthase"/>
</dbReference>
<evidence type="ECO:0000256" key="3">
    <source>
        <dbReference type="ARBA" id="ARBA00011653"/>
    </source>
</evidence>
<evidence type="ECO:0000313" key="13">
    <source>
        <dbReference type="Proteomes" id="UP001472866"/>
    </source>
</evidence>
<evidence type="ECO:0000256" key="9">
    <source>
        <dbReference type="SAM" id="MobiDB-lite"/>
    </source>
</evidence>
<evidence type="ECO:0000259" key="10">
    <source>
        <dbReference type="Pfam" id="PF00425"/>
    </source>
</evidence>
<proteinExistence type="inferred from homology"/>
<sequence length="600" mass="66149">MEVAREGRLASRRLAALPGSRVRSASRRLRTTGPAPFSVRSPVTTSTTRRKPEVKARAVQSPDESKGAKKGGKKKGSKKSAAKTFNLLPVYEKTFADHLNPILAYRCITKEDSREAPSFLFESVENGEQQGRYSFVGSKPKLEVLGAGSKVTIMDHLSRTKEVMEVDDPLSVPESLSKNWKIGETGDLPDVFSGGWVGYIGYDTVRYVYPNKIPFETAPEDDRGLSEMYLALYDKVVIFDNAKKCAFVVVWVDLDAYDSKEEAVADGKSSVSELVNELRATSSPPLMPGHISIDTNAFSATKMPCNMTKEDFLAAVDKTKGHIQAGDIFQLVLSQRFERRTFADPFEIYRALRVVNPSPYMIYLQTADAILIASSPEILCRVDASRVVTNRPLAGTRKRGKSQEEDLALEEDLLADEKEKAEHIMLVDLGRNDVGVVSKDGTVVVESMMDIERYSHVMHISSTVTGELKDSVSSWDALRAALPAGTVSGAPKVRAMQIIDELEVNRRGPYAGGIGYVGFNQNTDIALALRTMIIPTYSKDRLYSYEGGESRKEWCVYIQAGAGLVADSDPESEYQETVNKSAALSRAIDLAEDAFMDNKE</sequence>
<comment type="subunit">
    <text evidence="3">Heterotetramer consisting of two non-identical subunits: a beta subunit and a large alpha subunit.</text>
</comment>
<dbReference type="Proteomes" id="UP001472866">
    <property type="component" value="Chromosome 03"/>
</dbReference>
<evidence type="ECO:0000256" key="5">
    <source>
        <dbReference type="ARBA" id="ARBA00022605"/>
    </source>
</evidence>
<keyword evidence="6" id="KW-0822">Tryptophan biosynthesis</keyword>
<dbReference type="PRINTS" id="PR00095">
    <property type="entry name" value="ANTSNTHASEI"/>
</dbReference>
<organism evidence="12 13">
    <name type="scientific">Chloropicon roscoffensis</name>
    <dbReference type="NCBI Taxonomy" id="1461544"/>
    <lineage>
        <taxon>Eukaryota</taxon>
        <taxon>Viridiplantae</taxon>
        <taxon>Chlorophyta</taxon>
        <taxon>Chloropicophyceae</taxon>
        <taxon>Chloropicales</taxon>
        <taxon>Chloropicaceae</taxon>
        <taxon>Chloropicon</taxon>
    </lineage>
</organism>
<dbReference type="AlphaFoldDB" id="A0AAX4P4D4"/>
<evidence type="ECO:0000256" key="8">
    <source>
        <dbReference type="ARBA" id="ARBA00023239"/>
    </source>
</evidence>
<dbReference type="Pfam" id="PF00425">
    <property type="entry name" value="Chorismate_bind"/>
    <property type="match status" value="1"/>
</dbReference>
<evidence type="ECO:0000256" key="1">
    <source>
        <dbReference type="ARBA" id="ARBA00004873"/>
    </source>
</evidence>
<dbReference type="Gene3D" id="3.60.120.10">
    <property type="entry name" value="Anthranilate synthase"/>
    <property type="match status" value="1"/>
</dbReference>
<reference evidence="12 13" key="1">
    <citation type="submission" date="2024-03" db="EMBL/GenBank/DDBJ databases">
        <title>Complete genome sequence of the green alga Chloropicon roscoffensis RCC1871.</title>
        <authorList>
            <person name="Lemieux C."/>
            <person name="Pombert J.-F."/>
            <person name="Otis C."/>
            <person name="Turmel M."/>
        </authorList>
    </citation>
    <scope>NUCLEOTIDE SEQUENCE [LARGE SCALE GENOMIC DNA]</scope>
    <source>
        <strain evidence="12 13">RCC1871</strain>
    </source>
</reference>
<dbReference type="InterPro" id="IPR005256">
    <property type="entry name" value="Anth_synth_I_PabB"/>
</dbReference>
<dbReference type="SUPFAM" id="SSF56322">
    <property type="entry name" value="ADC synthase"/>
    <property type="match status" value="1"/>
</dbReference>
<dbReference type="PANTHER" id="PTHR11236">
    <property type="entry name" value="AMINOBENZOATE/ANTHRANILATE SYNTHASE"/>
    <property type="match status" value="1"/>
</dbReference>
<dbReference type="InterPro" id="IPR006805">
    <property type="entry name" value="Anth_synth_I_N"/>
</dbReference>
<keyword evidence="5" id="KW-0028">Amino-acid biosynthesis</keyword>
<evidence type="ECO:0000256" key="2">
    <source>
        <dbReference type="ARBA" id="ARBA00009562"/>
    </source>
</evidence>
<dbReference type="Pfam" id="PF04715">
    <property type="entry name" value="Anth_synt_I_N"/>
    <property type="match status" value="1"/>
</dbReference>
<dbReference type="GO" id="GO:0000162">
    <property type="term" value="P:L-tryptophan biosynthetic process"/>
    <property type="evidence" value="ECO:0007669"/>
    <property type="project" value="UniProtKB-KW"/>
</dbReference>
<dbReference type="FunFam" id="3.60.120.10:FF:000003">
    <property type="entry name" value="Anthranilate synthase component 1"/>
    <property type="match status" value="1"/>
</dbReference>
<dbReference type="PANTHER" id="PTHR11236:SF9">
    <property type="entry name" value="ANTHRANILATE SYNTHASE COMPONENT 1"/>
    <property type="match status" value="1"/>
</dbReference>
<dbReference type="EMBL" id="CP151503">
    <property type="protein sequence ID" value="WZN60903.1"/>
    <property type="molecule type" value="Genomic_DNA"/>
</dbReference>
<name>A0AAX4P4D4_9CHLO</name>
<evidence type="ECO:0000256" key="7">
    <source>
        <dbReference type="ARBA" id="ARBA00023141"/>
    </source>
</evidence>
<feature type="region of interest" description="Disordered" evidence="9">
    <location>
        <begin position="18"/>
        <end position="80"/>
    </location>
</feature>